<keyword evidence="3" id="KW-0813">Transport</keyword>
<comment type="subcellular location">
    <subcellularLocation>
        <location evidence="1">Mitochondrion membrane</location>
        <topology evidence="1">Multi-pass membrane protein</topology>
    </subcellularLocation>
</comment>
<dbReference type="Ensembl" id="ENSDCDT00010016314.1">
    <property type="protein sequence ID" value="ENSDCDP00010015451.1"/>
    <property type="gene ID" value="ENSDCDG00010006810.1"/>
</dbReference>
<reference evidence="10" key="3">
    <citation type="submission" date="2025-09" db="UniProtKB">
        <authorList>
            <consortium name="Ensembl"/>
        </authorList>
    </citation>
    <scope>IDENTIFICATION</scope>
</reference>
<evidence type="ECO:0000256" key="4">
    <source>
        <dbReference type="ARBA" id="ARBA00022692"/>
    </source>
</evidence>
<comment type="similarity">
    <text evidence="2">Belongs to the sideroflexin family.</text>
</comment>
<dbReference type="Proteomes" id="UP000694580">
    <property type="component" value="Chromosome 8"/>
</dbReference>
<evidence type="ECO:0000256" key="6">
    <source>
        <dbReference type="ARBA" id="ARBA00022989"/>
    </source>
</evidence>
<dbReference type="GO" id="GO:0015075">
    <property type="term" value="F:monoatomic ion transmembrane transporter activity"/>
    <property type="evidence" value="ECO:0007669"/>
    <property type="project" value="InterPro"/>
</dbReference>
<gene>
    <name evidence="10" type="primary">SFXN2</name>
</gene>
<keyword evidence="6 9" id="KW-1133">Transmembrane helix</keyword>
<keyword evidence="8 9" id="KW-0472">Membrane</keyword>
<evidence type="ECO:0000256" key="1">
    <source>
        <dbReference type="ARBA" id="ARBA00004225"/>
    </source>
</evidence>
<dbReference type="GO" id="GO:0140300">
    <property type="term" value="P:serine import into mitochondrion"/>
    <property type="evidence" value="ECO:0007669"/>
    <property type="project" value="TreeGrafter"/>
</dbReference>
<proteinExistence type="inferred from homology"/>
<evidence type="ECO:0000256" key="9">
    <source>
        <dbReference type="SAM" id="Phobius"/>
    </source>
</evidence>
<evidence type="ECO:0000256" key="3">
    <source>
        <dbReference type="ARBA" id="ARBA00022448"/>
    </source>
</evidence>
<accession>A0AAY4B6L1</accession>
<evidence type="ECO:0000256" key="2">
    <source>
        <dbReference type="ARBA" id="ARBA00005974"/>
    </source>
</evidence>
<evidence type="ECO:0000313" key="10">
    <source>
        <dbReference type="Ensembl" id="ENSDCDP00010015451.1"/>
    </source>
</evidence>
<evidence type="ECO:0000313" key="11">
    <source>
        <dbReference type="Proteomes" id="UP000694580"/>
    </source>
</evidence>
<protein>
    <recommendedName>
        <fullName evidence="12">Sideroflexin 2</fullName>
    </recommendedName>
</protein>
<reference evidence="10" key="2">
    <citation type="submission" date="2025-08" db="UniProtKB">
        <authorList>
            <consortium name="Ensembl"/>
        </authorList>
    </citation>
    <scope>IDENTIFICATION</scope>
</reference>
<evidence type="ECO:0000256" key="7">
    <source>
        <dbReference type="ARBA" id="ARBA00023128"/>
    </source>
</evidence>
<keyword evidence="7" id="KW-0496">Mitochondrion</keyword>
<keyword evidence="5" id="KW-0029">Amino-acid transport</keyword>
<keyword evidence="4 9" id="KW-0812">Transmembrane</keyword>
<evidence type="ECO:0000256" key="5">
    <source>
        <dbReference type="ARBA" id="ARBA00022970"/>
    </source>
</evidence>
<dbReference type="InterPro" id="IPR004686">
    <property type="entry name" value="Mtc"/>
</dbReference>
<dbReference type="GO" id="GO:0005743">
    <property type="term" value="C:mitochondrial inner membrane"/>
    <property type="evidence" value="ECO:0007669"/>
    <property type="project" value="TreeGrafter"/>
</dbReference>
<organism evidence="10 11">
    <name type="scientific">Denticeps clupeoides</name>
    <name type="common">denticle herring</name>
    <dbReference type="NCBI Taxonomy" id="299321"/>
    <lineage>
        <taxon>Eukaryota</taxon>
        <taxon>Metazoa</taxon>
        <taxon>Chordata</taxon>
        <taxon>Craniata</taxon>
        <taxon>Vertebrata</taxon>
        <taxon>Euteleostomi</taxon>
        <taxon>Actinopterygii</taxon>
        <taxon>Neopterygii</taxon>
        <taxon>Teleostei</taxon>
        <taxon>Clupei</taxon>
        <taxon>Clupeiformes</taxon>
        <taxon>Denticipitoidei</taxon>
        <taxon>Denticipitidae</taxon>
        <taxon>Denticeps</taxon>
    </lineage>
</organism>
<feature type="transmembrane region" description="Helical" evidence="9">
    <location>
        <begin position="60"/>
        <end position="79"/>
    </location>
</feature>
<dbReference type="Pfam" id="PF03820">
    <property type="entry name" value="SFXNs"/>
    <property type="match status" value="2"/>
</dbReference>
<keyword evidence="11" id="KW-1185">Reference proteome</keyword>
<dbReference type="AlphaFoldDB" id="A0AAY4B6L1"/>
<dbReference type="PANTHER" id="PTHR11153">
    <property type="entry name" value="SIDEROFLEXIN"/>
    <property type="match status" value="1"/>
</dbReference>
<dbReference type="PANTHER" id="PTHR11153:SF14">
    <property type="entry name" value="SIDEROFLEXIN-2"/>
    <property type="match status" value="1"/>
</dbReference>
<evidence type="ECO:0000256" key="8">
    <source>
        <dbReference type="ARBA" id="ARBA00023136"/>
    </source>
</evidence>
<name>A0AAY4B6L1_9TELE</name>
<sequence>MPGIKGVLDIDVPRWDQATFMGRLRHFFNITDFILPIIMQRLERYRFMQKIKFLHGPLQVMMVGVFLVFMVPAACSLFPQQCSLATSKLEPELRESITSQYGDKVKYVYFNKGL</sequence>
<reference evidence="10 11" key="1">
    <citation type="submission" date="2020-06" db="EMBL/GenBank/DDBJ databases">
        <authorList>
            <consortium name="Wellcome Sanger Institute Data Sharing"/>
        </authorList>
    </citation>
    <scope>NUCLEOTIDE SEQUENCE [LARGE SCALE GENOMIC DNA]</scope>
</reference>
<dbReference type="GeneTree" id="ENSGT01030000234641"/>
<evidence type="ECO:0008006" key="12">
    <source>
        <dbReference type="Google" id="ProtNLM"/>
    </source>
</evidence>